<dbReference type="GeneID" id="28738203"/>
<comment type="caution">
    <text evidence="7">The sequence shown here is derived from an EMBL/GenBank/DDBJ whole genome shotgun (WGS) entry which is preliminary data.</text>
</comment>
<dbReference type="RefSeq" id="XP_018005355.1">
    <property type="nucleotide sequence ID" value="XM_018146333.1"/>
</dbReference>
<evidence type="ECO:0000256" key="3">
    <source>
        <dbReference type="ARBA" id="ARBA00023015"/>
    </source>
</evidence>
<name>A0A0N1HGM5_9EURO</name>
<dbReference type="GO" id="GO:0000981">
    <property type="term" value="F:DNA-binding transcription factor activity, RNA polymerase II-specific"/>
    <property type="evidence" value="ECO:0007669"/>
    <property type="project" value="InterPro"/>
</dbReference>
<evidence type="ECO:0000256" key="2">
    <source>
        <dbReference type="ARBA" id="ARBA00022723"/>
    </source>
</evidence>
<dbReference type="PANTHER" id="PTHR47338:SF27">
    <property type="entry name" value="ZN(II)2CYS6 TRANSCRIPTION FACTOR (EUROFUNG)"/>
    <property type="match status" value="1"/>
</dbReference>
<evidence type="ECO:0000256" key="4">
    <source>
        <dbReference type="ARBA" id="ARBA00023163"/>
    </source>
</evidence>
<dbReference type="Proteomes" id="UP000038010">
    <property type="component" value="Unassembled WGS sequence"/>
</dbReference>
<dbReference type="PANTHER" id="PTHR47338">
    <property type="entry name" value="ZN(II)2CYS6 TRANSCRIPTION FACTOR (EUROFUNG)-RELATED"/>
    <property type="match status" value="1"/>
</dbReference>
<organism evidence="7 8">
    <name type="scientific">Cyphellophora attinorum</name>
    <dbReference type="NCBI Taxonomy" id="1664694"/>
    <lineage>
        <taxon>Eukaryota</taxon>
        <taxon>Fungi</taxon>
        <taxon>Dikarya</taxon>
        <taxon>Ascomycota</taxon>
        <taxon>Pezizomycotina</taxon>
        <taxon>Eurotiomycetes</taxon>
        <taxon>Chaetothyriomycetidae</taxon>
        <taxon>Chaetothyriales</taxon>
        <taxon>Cyphellophoraceae</taxon>
        <taxon>Cyphellophora</taxon>
    </lineage>
</organism>
<dbReference type="OrthoDB" id="309640at2759"/>
<comment type="subcellular location">
    <subcellularLocation>
        <location evidence="1">Nucleus</location>
    </subcellularLocation>
</comment>
<dbReference type="GO" id="GO:0046872">
    <property type="term" value="F:metal ion binding"/>
    <property type="evidence" value="ECO:0007669"/>
    <property type="project" value="UniProtKB-KW"/>
</dbReference>
<keyword evidence="5" id="KW-0539">Nucleus</keyword>
<reference evidence="7 8" key="1">
    <citation type="submission" date="2015-06" db="EMBL/GenBank/DDBJ databases">
        <title>Draft genome of the ant-associated black yeast Phialophora attae CBS 131958.</title>
        <authorList>
            <person name="Moreno L.F."/>
            <person name="Stielow B.J."/>
            <person name="de Hoog S."/>
            <person name="Vicente V.A."/>
            <person name="Weiss V.A."/>
            <person name="de Vries M."/>
            <person name="Cruz L.M."/>
            <person name="Souza E.M."/>
        </authorList>
    </citation>
    <scope>NUCLEOTIDE SEQUENCE [LARGE SCALE GENOMIC DNA]</scope>
    <source>
        <strain evidence="7 8">CBS 131958</strain>
    </source>
</reference>
<dbReference type="EMBL" id="LFJN01000001">
    <property type="protein sequence ID" value="KPI45392.1"/>
    <property type="molecule type" value="Genomic_DNA"/>
</dbReference>
<keyword evidence="6" id="KW-0812">Transmembrane</keyword>
<evidence type="ECO:0008006" key="9">
    <source>
        <dbReference type="Google" id="ProtNLM"/>
    </source>
</evidence>
<keyword evidence="3" id="KW-0805">Transcription regulation</keyword>
<gene>
    <name evidence="7" type="ORF">AB675_606</name>
</gene>
<proteinExistence type="predicted"/>
<dbReference type="AlphaFoldDB" id="A0A0N1HGM5"/>
<feature type="transmembrane region" description="Helical" evidence="6">
    <location>
        <begin position="160"/>
        <end position="178"/>
    </location>
</feature>
<dbReference type="STRING" id="1664694.A0A0N1HGM5"/>
<evidence type="ECO:0000256" key="5">
    <source>
        <dbReference type="ARBA" id="ARBA00023242"/>
    </source>
</evidence>
<keyword evidence="6" id="KW-0472">Membrane</keyword>
<dbReference type="GO" id="GO:0005634">
    <property type="term" value="C:nucleus"/>
    <property type="evidence" value="ECO:0007669"/>
    <property type="project" value="UniProtKB-SubCell"/>
</dbReference>
<dbReference type="VEuPathDB" id="FungiDB:AB675_606"/>
<evidence type="ECO:0000313" key="8">
    <source>
        <dbReference type="Proteomes" id="UP000038010"/>
    </source>
</evidence>
<dbReference type="InterPro" id="IPR050815">
    <property type="entry name" value="TF_fung"/>
</dbReference>
<evidence type="ECO:0000256" key="6">
    <source>
        <dbReference type="SAM" id="Phobius"/>
    </source>
</evidence>
<keyword evidence="4" id="KW-0804">Transcription</keyword>
<protein>
    <recommendedName>
        <fullName evidence="9">Transcription factor domain-containing protein</fullName>
    </recommendedName>
</protein>
<dbReference type="CDD" id="cd12148">
    <property type="entry name" value="fungal_TF_MHR"/>
    <property type="match status" value="1"/>
</dbReference>
<accession>A0A0N1HGM5</accession>
<sequence>MADWAERAAEQVLKEVERPHEDNIVTFMNLALLWSDVSRHLRSPQNSVDGRISSLYELDARLSKWRSQLSSSLHINPTTLQEISRQALPKLLLIHTVYNQCLMALHASVVPLFSWSAAETHSLSATQVSAQVAFDHACAASTLFEAVLNTVQDFGTLPSFIGYAAYCGCAILIPFLWCTNQDVRDRAKAMVRTNAAVIHAMAKYWAFTSLSEKYVRYLYRMHAENPKRLENEPKFIDPVNLTEFRGNARKVRDTILGFNAILFSSDGVYANPGEEVMDIGITAVADSANAADSVHVPPGYDQSQRHVENTESNLWSGQFGQYNRDNFNTFLYPEMLDEFDFGHFDAASMSLDFLDMDSGAVVDWENA</sequence>
<evidence type="ECO:0000256" key="1">
    <source>
        <dbReference type="ARBA" id="ARBA00004123"/>
    </source>
</evidence>
<keyword evidence="6" id="KW-1133">Transmembrane helix</keyword>
<keyword evidence="2" id="KW-0479">Metal-binding</keyword>
<evidence type="ECO:0000313" key="7">
    <source>
        <dbReference type="EMBL" id="KPI45392.1"/>
    </source>
</evidence>
<keyword evidence="8" id="KW-1185">Reference proteome</keyword>